<dbReference type="EMBL" id="ML121619">
    <property type="protein sequence ID" value="RPB18613.1"/>
    <property type="molecule type" value="Genomic_DNA"/>
</dbReference>
<reference evidence="3 4" key="1">
    <citation type="journal article" date="2018" name="Nat. Ecol. Evol.">
        <title>Pezizomycetes genomes reveal the molecular basis of ectomycorrhizal truffle lifestyle.</title>
        <authorList>
            <person name="Murat C."/>
            <person name="Payen T."/>
            <person name="Noel B."/>
            <person name="Kuo A."/>
            <person name="Morin E."/>
            <person name="Chen J."/>
            <person name="Kohler A."/>
            <person name="Krizsan K."/>
            <person name="Balestrini R."/>
            <person name="Da Silva C."/>
            <person name="Montanini B."/>
            <person name="Hainaut M."/>
            <person name="Levati E."/>
            <person name="Barry K.W."/>
            <person name="Belfiori B."/>
            <person name="Cichocki N."/>
            <person name="Clum A."/>
            <person name="Dockter R.B."/>
            <person name="Fauchery L."/>
            <person name="Guy J."/>
            <person name="Iotti M."/>
            <person name="Le Tacon F."/>
            <person name="Lindquist E.A."/>
            <person name="Lipzen A."/>
            <person name="Malagnac F."/>
            <person name="Mello A."/>
            <person name="Molinier V."/>
            <person name="Miyauchi S."/>
            <person name="Poulain J."/>
            <person name="Riccioni C."/>
            <person name="Rubini A."/>
            <person name="Sitrit Y."/>
            <person name="Splivallo R."/>
            <person name="Traeger S."/>
            <person name="Wang M."/>
            <person name="Zifcakova L."/>
            <person name="Wipf D."/>
            <person name="Zambonelli A."/>
            <person name="Paolocci F."/>
            <person name="Nowrousian M."/>
            <person name="Ottonello S."/>
            <person name="Baldrian P."/>
            <person name="Spatafora J.W."/>
            <person name="Henrissat B."/>
            <person name="Nagy L.G."/>
            <person name="Aury J.M."/>
            <person name="Wincker P."/>
            <person name="Grigoriev I.V."/>
            <person name="Bonfante P."/>
            <person name="Martin F.M."/>
        </authorList>
    </citation>
    <scope>NUCLEOTIDE SEQUENCE [LARGE SCALE GENOMIC DNA]</scope>
    <source>
        <strain evidence="3 4">ATCC MYA-4762</strain>
    </source>
</reference>
<sequence>MSGVEFHMTWLLFPILLTVVAVLLWATLIWFGIFKLRKEREADEARAEHERLENSVLGIQLQYLRDMSAFRGPTQSGPAAVPSQAL</sequence>
<evidence type="ECO:0000256" key="1">
    <source>
        <dbReference type="SAM" id="Coils"/>
    </source>
</evidence>
<evidence type="ECO:0000313" key="4">
    <source>
        <dbReference type="Proteomes" id="UP000267821"/>
    </source>
</evidence>
<dbReference type="AlphaFoldDB" id="A0A3N4L6Y2"/>
<gene>
    <name evidence="3" type="ORF">L211DRAFT_718978</name>
</gene>
<protein>
    <submittedName>
        <fullName evidence="3">Uncharacterized protein</fullName>
    </submittedName>
</protein>
<evidence type="ECO:0000256" key="2">
    <source>
        <dbReference type="SAM" id="Phobius"/>
    </source>
</evidence>
<feature type="coiled-coil region" evidence="1">
    <location>
        <begin position="35"/>
        <end position="62"/>
    </location>
</feature>
<proteinExistence type="predicted"/>
<accession>A0A3N4L6Y2</accession>
<dbReference type="InParanoid" id="A0A3N4L6Y2"/>
<keyword evidence="1" id="KW-0175">Coiled coil</keyword>
<dbReference type="Proteomes" id="UP000267821">
    <property type="component" value="Unassembled WGS sequence"/>
</dbReference>
<keyword evidence="2" id="KW-1133">Transmembrane helix</keyword>
<organism evidence="3 4">
    <name type="scientific">Terfezia boudieri ATCC MYA-4762</name>
    <dbReference type="NCBI Taxonomy" id="1051890"/>
    <lineage>
        <taxon>Eukaryota</taxon>
        <taxon>Fungi</taxon>
        <taxon>Dikarya</taxon>
        <taxon>Ascomycota</taxon>
        <taxon>Pezizomycotina</taxon>
        <taxon>Pezizomycetes</taxon>
        <taxon>Pezizales</taxon>
        <taxon>Pezizaceae</taxon>
        <taxon>Terfezia</taxon>
    </lineage>
</organism>
<keyword evidence="4" id="KW-1185">Reference proteome</keyword>
<keyword evidence="2" id="KW-0812">Transmembrane</keyword>
<evidence type="ECO:0000313" key="3">
    <source>
        <dbReference type="EMBL" id="RPB18613.1"/>
    </source>
</evidence>
<keyword evidence="2" id="KW-0472">Membrane</keyword>
<feature type="transmembrane region" description="Helical" evidence="2">
    <location>
        <begin position="12"/>
        <end position="33"/>
    </location>
</feature>
<name>A0A3N4L6Y2_9PEZI</name>